<feature type="region of interest" description="Disordered" evidence="2">
    <location>
        <begin position="246"/>
        <end position="281"/>
    </location>
</feature>
<keyword evidence="1" id="KW-0147">Chitin-binding</keyword>
<dbReference type="GO" id="GO:0008061">
    <property type="term" value="F:chitin binding"/>
    <property type="evidence" value="ECO:0007669"/>
    <property type="project" value="UniProtKB-KW"/>
</dbReference>
<feature type="region of interest" description="Disordered" evidence="2">
    <location>
        <begin position="34"/>
        <end position="58"/>
    </location>
</feature>
<feature type="compositionally biased region" description="Pro residues" evidence="2">
    <location>
        <begin position="248"/>
        <end position="266"/>
    </location>
</feature>
<dbReference type="InterPro" id="IPR004302">
    <property type="entry name" value="Cellulose/chitin-bd_N"/>
</dbReference>
<proteinExistence type="predicted"/>
<organism evidence="5 6">
    <name type="scientific">Fragilariopsis cylindrus CCMP1102</name>
    <dbReference type="NCBI Taxonomy" id="635003"/>
    <lineage>
        <taxon>Eukaryota</taxon>
        <taxon>Sar</taxon>
        <taxon>Stramenopiles</taxon>
        <taxon>Ochrophyta</taxon>
        <taxon>Bacillariophyta</taxon>
        <taxon>Bacillariophyceae</taxon>
        <taxon>Bacillariophycidae</taxon>
        <taxon>Bacillariales</taxon>
        <taxon>Bacillariaceae</taxon>
        <taxon>Fragilariopsis</taxon>
    </lineage>
</organism>
<dbReference type="InterPro" id="IPR036861">
    <property type="entry name" value="Endochitinase-like_sf"/>
</dbReference>
<dbReference type="EMBL" id="KV784377">
    <property type="protein sequence ID" value="OEU09113.1"/>
    <property type="molecule type" value="Genomic_DNA"/>
</dbReference>
<dbReference type="InParanoid" id="A0A1E7EU88"/>
<evidence type="ECO:0000313" key="5">
    <source>
        <dbReference type="EMBL" id="OEU09113.1"/>
    </source>
</evidence>
<evidence type="ECO:0000256" key="2">
    <source>
        <dbReference type="SAM" id="MobiDB-lite"/>
    </source>
</evidence>
<dbReference type="SMART" id="SM00270">
    <property type="entry name" value="ChtBD1"/>
    <property type="match status" value="1"/>
</dbReference>
<evidence type="ECO:0000256" key="1">
    <source>
        <dbReference type="ARBA" id="ARBA00022669"/>
    </source>
</evidence>
<name>A0A1E7EU88_9STRA</name>
<dbReference type="Pfam" id="PF03067">
    <property type="entry name" value="LPMO_10"/>
    <property type="match status" value="1"/>
</dbReference>
<reference evidence="5 6" key="1">
    <citation type="submission" date="2016-09" db="EMBL/GenBank/DDBJ databases">
        <title>Extensive genetic diversity and differential bi-allelic expression allows diatom success in the polar Southern Ocean.</title>
        <authorList>
            <consortium name="DOE Joint Genome Institute"/>
            <person name="Mock T."/>
            <person name="Otillar R.P."/>
            <person name="Strauss J."/>
            <person name="Dupont C."/>
            <person name="Frickenhaus S."/>
            <person name="Maumus F."/>
            <person name="Mcmullan M."/>
            <person name="Sanges R."/>
            <person name="Schmutz J."/>
            <person name="Toseland A."/>
            <person name="Valas R."/>
            <person name="Veluchamy A."/>
            <person name="Ward B.J."/>
            <person name="Allen A."/>
            <person name="Barry K."/>
            <person name="Falciatore A."/>
            <person name="Ferrante M."/>
            <person name="Fortunato A.E."/>
            <person name="Gloeckner G."/>
            <person name="Gruber A."/>
            <person name="Hipkin R."/>
            <person name="Janech M."/>
            <person name="Kroth P."/>
            <person name="Leese F."/>
            <person name="Lindquist E."/>
            <person name="Lyon B.R."/>
            <person name="Martin J."/>
            <person name="Mayer C."/>
            <person name="Parker M."/>
            <person name="Quesneville H."/>
            <person name="Raymond J."/>
            <person name="Uhlig C."/>
            <person name="Valentin K.U."/>
            <person name="Worden A.Z."/>
            <person name="Armbrust E.V."/>
            <person name="Bowler C."/>
            <person name="Green B."/>
            <person name="Moulton V."/>
            <person name="Van Oosterhout C."/>
            <person name="Grigoriev I."/>
        </authorList>
    </citation>
    <scope>NUCLEOTIDE SEQUENCE [LARGE SCALE GENOMIC DNA]</scope>
    <source>
        <strain evidence="5 6">CCMP1102</strain>
    </source>
</reference>
<evidence type="ECO:0000313" key="6">
    <source>
        <dbReference type="Proteomes" id="UP000095751"/>
    </source>
</evidence>
<dbReference type="Proteomes" id="UP000095751">
    <property type="component" value="Unassembled WGS sequence"/>
</dbReference>
<dbReference type="OrthoDB" id="47267at2759"/>
<feature type="signal peptide" evidence="3">
    <location>
        <begin position="1"/>
        <end position="18"/>
    </location>
</feature>
<protein>
    <submittedName>
        <fullName evidence="5">Putative chitin binding protein</fullName>
    </submittedName>
</protein>
<dbReference type="Gene3D" id="3.30.60.10">
    <property type="entry name" value="Endochitinase-like"/>
    <property type="match status" value="1"/>
</dbReference>
<dbReference type="AlphaFoldDB" id="A0A1E7EU88"/>
<feature type="domain" description="Chitin-binding type-1" evidence="4">
    <location>
        <begin position="292"/>
        <end position="336"/>
    </location>
</feature>
<dbReference type="InterPro" id="IPR001002">
    <property type="entry name" value="Chitin-bd_1"/>
</dbReference>
<sequence length="389" mass="42078">MTATFIALLLIALPAVAPHMVLMEPRSRNYVANQSGEGREAGKPIPEYTPQGLNSNTKVCGREGGTGINYDTWNDSLGNPMPWVTQGTYAIGGHVQIDILMTAHHLGHFEVKACAMGRDSTQGCFDEHPLEFVKDKVHGMPKDINYPERAMLFGDGVDLSYKMKLPDDIAGQKVLLQIIYWTANSCSYLGYKEYFTNNKTPSGNKPNWSPGLIDCPEDLPTLREGAEAVTPEIFVNCAEITIEGEPTPTAPIAPTAPSPTPAPAPTPVAQEPVNAPVTSGKLPPVNPDIDGTCGTGDTGNGICPAQTLCCSKFGYCGTIATKHCDSDPRFIPTPPCVDLKGTVYKNKKNGKKKKRTCKWVGENKKCNKKYEGEKLKISCPVTCGMKICE</sequence>
<keyword evidence="3" id="KW-0732">Signal</keyword>
<keyword evidence="6" id="KW-1185">Reference proteome</keyword>
<accession>A0A1E7EU88</accession>
<evidence type="ECO:0000256" key="3">
    <source>
        <dbReference type="SAM" id="SignalP"/>
    </source>
</evidence>
<feature type="chain" id="PRO_5009192341" evidence="3">
    <location>
        <begin position="19"/>
        <end position="389"/>
    </location>
</feature>
<evidence type="ECO:0000259" key="4">
    <source>
        <dbReference type="SMART" id="SM00270"/>
    </source>
</evidence>
<dbReference type="KEGG" id="fcy:FRACYDRAFT_264390"/>
<gene>
    <name evidence="5" type="primary">Fc_264390</name>
    <name evidence="5" type="ORF">FRACYDRAFT_264390</name>
</gene>